<proteinExistence type="inferred from homology"/>
<evidence type="ECO:0000256" key="4">
    <source>
        <dbReference type="ARBA" id="ARBA00018198"/>
    </source>
</evidence>
<feature type="binding site" evidence="12">
    <location>
        <position position="207"/>
    </location>
    <ligand>
        <name>Mn(2+)</name>
        <dbReference type="ChEBI" id="CHEBI:29035"/>
    </ligand>
</feature>
<name>A0A1W1VCH5_9FIRM</name>
<dbReference type="Pfam" id="PF22617">
    <property type="entry name" value="HCS_D2"/>
    <property type="match status" value="1"/>
</dbReference>
<dbReference type="EMBL" id="LT838272">
    <property type="protein sequence ID" value="SMB90751.1"/>
    <property type="molecule type" value="Genomic_DNA"/>
</dbReference>
<feature type="domain" description="Pyruvate carboxyltransferase" evidence="13">
    <location>
        <begin position="8"/>
        <end position="270"/>
    </location>
</feature>
<evidence type="ECO:0000256" key="5">
    <source>
        <dbReference type="ARBA" id="ARBA00022430"/>
    </source>
</evidence>
<dbReference type="InterPro" id="IPR002034">
    <property type="entry name" value="AIPM/Hcit_synth_CS"/>
</dbReference>
<accession>A0A1W1VCH5</accession>
<dbReference type="InterPro" id="IPR013785">
    <property type="entry name" value="Aldolase_TIM"/>
</dbReference>
<dbReference type="InterPro" id="IPR000891">
    <property type="entry name" value="PYR_CT"/>
</dbReference>
<dbReference type="PROSITE" id="PS00816">
    <property type="entry name" value="AIPM_HOMOCIT_SYNTH_2"/>
    <property type="match status" value="1"/>
</dbReference>
<dbReference type="NCBIfam" id="NF002086">
    <property type="entry name" value="PRK00915.1-3"/>
    <property type="match status" value="1"/>
</dbReference>
<sequence length="527" mass="58066">MEREGRRIYIFDTTLRDGEQSPGVSLNVQEKLEIARQLAKLKVDVIEAGFPIASPGDFEAVKAIAQEIEGPVIAALARINEKDIDRAWEAVKYAARPRLHVFIATSDIHMKHKLRMTREEVLAAVQRGVTYAKQHCQDVEFSPEDASRSDPDFLCQVLELAIASGATVLNIPDTVGYATPPEFGRLIALIRQRVRGIEGVTLSVHCHNDLGLAVANSLAAIENGATQVECAVNGIGERAGNTALEEIVMALFTRYDYYRCKTGIVTEEIYRTSRLVSTLTGMPVQYNKAIVGKNAFAHESGIHQDGVLKERTTYEIMNPAMIGLVQSNIVLGKHSGRHALRTRLAELGFNLTEAELEKAFQRFKELADRKKEITDRDLEAIVEHEIRHIPEKYALEHLHISTGTHVIPTATVGLKVGDQVWEEAACGEGPVDATFKAIDKITRLPLALKSYSLNAVTGGKDAMGEVTVQVEYEGRTFIGRGISTDILEASARAYLNAINKLVYDVGEENLHYVDEVNNGNARTGVNT</sequence>
<feature type="binding site" evidence="12">
    <location>
        <position position="205"/>
    </location>
    <ligand>
        <name>Mn(2+)</name>
        <dbReference type="ChEBI" id="CHEBI:29035"/>
    </ligand>
</feature>
<dbReference type="Gene3D" id="3.30.160.270">
    <property type="match status" value="1"/>
</dbReference>
<dbReference type="NCBIfam" id="NF002087">
    <property type="entry name" value="PRK00915.1-4"/>
    <property type="match status" value="1"/>
</dbReference>
<dbReference type="UniPathway" id="UPA00048">
    <property type="reaction ID" value="UER00070"/>
</dbReference>
<dbReference type="PROSITE" id="PS50991">
    <property type="entry name" value="PYR_CT"/>
    <property type="match status" value="1"/>
</dbReference>
<keyword evidence="7 12" id="KW-0028">Amino-acid biosynthesis</keyword>
<dbReference type="FunFam" id="1.10.238.260:FF:000001">
    <property type="entry name" value="2-isopropylmalate synthase"/>
    <property type="match status" value="1"/>
</dbReference>
<dbReference type="GO" id="GO:0003985">
    <property type="term" value="F:acetyl-CoA C-acetyltransferase activity"/>
    <property type="evidence" value="ECO:0007669"/>
    <property type="project" value="UniProtKB-UniRule"/>
</dbReference>
<evidence type="ECO:0000256" key="2">
    <source>
        <dbReference type="ARBA" id="ARBA00009396"/>
    </source>
</evidence>
<dbReference type="NCBIfam" id="NF002085">
    <property type="entry name" value="PRK00915.1-2"/>
    <property type="match status" value="1"/>
</dbReference>
<dbReference type="SUPFAM" id="SSF51569">
    <property type="entry name" value="Aldolase"/>
    <property type="match status" value="1"/>
</dbReference>
<keyword evidence="11 12" id="KW-0100">Branched-chain amino acid biosynthesis</keyword>
<feature type="binding site" evidence="12">
    <location>
        <position position="241"/>
    </location>
    <ligand>
        <name>Mn(2+)</name>
        <dbReference type="ChEBI" id="CHEBI:29035"/>
    </ligand>
</feature>
<keyword evidence="5 12" id="KW-0432">Leucine biosynthesis</keyword>
<dbReference type="HAMAP" id="MF_01025">
    <property type="entry name" value="LeuA_type1"/>
    <property type="match status" value="1"/>
</dbReference>
<dbReference type="Gene3D" id="1.10.238.260">
    <property type="match status" value="1"/>
</dbReference>
<dbReference type="NCBIfam" id="NF002088">
    <property type="entry name" value="PRK00915.1-5"/>
    <property type="match status" value="1"/>
</dbReference>
<comment type="pathway">
    <text evidence="1 12">Amino-acid biosynthesis; L-leucine biosynthesis; L-leucine from 3-methyl-2-oxobutanoate: step 1/4.</text>
</comment>
<dbReference type="PANTHER" id="PTHR10277:SF9">
    <property type="entry name" value="2-ISOPROPYLMALATE SYNTHASE 1, CHLOROPLASTIC-RELATED"/>
    <property type="match status" value="1"/>
</dbReference>
<dbReference type="Gene3D" id="3.20.20.70">
    <property type="entry name" value="Aldolase class I"/>
    <property type="match status" value="1"/>
</dbReference>
<evidence type="ECO:0000256" key="7">
    <source>
        <dbReference type="ARBA" id="ARBA00022605"/>
    </source>
</evidence>
<keyword evidence="8 12" id="KW-0808">Transferase</keyword>
<keyword evidence="10 12" id="KW-0464">Manganese</keyword>
<comment type="cofactor">
    <cofactor evidence="12">
        <name>Mn(2+)</name>
        <dbReference type="ChEBI" id="CHEBI:29035"/>
    </cofactor>
</comment>
<dbReference type="Proteomes" id="UP000192569">
    <property type="component" value="Chromosome I"/>
</dbReference>
<dbReference type="GO" id="GO:0009098">
    <property type="term" value="P:L-leucine biosynthetic process"/>
    <property type="evidence" value="ECO:0007669"/>
    <property type="project" value="UniProtKB-UniRule"/>
</dbReference>
<dbReference type="FunFam" id="3.30.160.270:FF:000001">
    <property type="entry name" value="2-isopropylmalate synthase"/>
    <property type="match status" value="1"/>
</dbReference>
<comment type="catalytic activity">
    <reaction evidence="12">
        <text>3-methyl-2-oxobutanoate + acetyl-CoA + H2O = (2S)-2-isopropylmalate + CoA + H(+)</text>
        <dbReference type="Rhea" id="RHEA:21524"/>
        <dbReference type="ChEBI" id="CHEBI:1178"/>
        <dbReference type="ChEBI" id="CHEBI:11851"/>
        <dbReference type="ChEBI" id="CHEBI:15377"/>
        <dbReference type="ChEBI" id="CHEBI:15378"/>
        <dbReference type="ChEBI" id="CHEBI:57287"/>
        <dbReference type="ChEBI" id="CHEBI:57288"/>
        <dbReference type="EC" id="2.3.3.13"/>
    </reaction>
</comment>
<dbReference type="GO" id="GO:0005737">
    <property type="term" value="C:cytoplasm"/>
    <property type="evidence" value="ECO:0007669"/>
    <property type="project" value="UniProtKB-UniRule"/>
</dbReference>
<dbReference type="GO" id="GO:0030145">
    <property type="term" value="F:manganese ion binding"/>
    <property type="evidence" value="ECO:0007669"/>
    <property type="project" value="UniProtKB-UniRule"/>
</dbReference>
<evidence type="ECO:0000256" key="6">
    <source>
        <dbReference type="ARBA" id="ARBA00022490"/>
    </source>
</evidence>
<dbReference type="PANTHER" id="PTHR10277">
    <property type="entry name" value="HOMOCITRATE SYNTHASE-RELATED"/>
    <property type="match status" value="1"/>
</dbReference>
<dbReference type="PROSITE" id="PS00815">
    <property type="entry name" value="AIPM_HOMOCIT_SYNTH_1"/>
    <property type="match status" value="1"/>
</dbReference>
<comment type="subunit">
    <text evidence="12">Homodimer.</text>
</comment>
<comment type="function">
    <text evidence="12">Catalyzes the condensation of the acetyl group of acetyl-CoA with 3-methyl-2-oxobutanoate (2-ketoisovalerate) to form 3-carboxy-3-hydroxy-4-methylpentanoate (2-isopropylmalate).</text>
</comment>
<feature type="region of interest" description="Regulatory domain" evidence="12">
    <location>
        <begin position="394"/>
        <end position="527"/>
    </location>
</feature>
<evidence type="ECO:0000256" key="3">
    <source>
        <dbReference type="ARBA" id="ARBA00012973"/>
    </source>
</evidence>
<keyword evidence="6 12" id="KW-0963">Cytoplasm</keyword>
<dbReference type="STRING" id="698762.SAMN00808754_0328"/>
<evidence type="ECO:0000256" key="9">
    <source>
        <dbReference type="ARBA" id="ARBA00022723"/>
    </source>
</evidence>
<keyword evidence="9 12" id="KW-0479">Metal-binding</keyword>
<dbReference type="OrthoDB" id="9804858at2"/>
<evidence type="ECO:0000259" key="13">
    <source>
        <dbReference type="PROSITE" id="PS50991"/>
    </source>
</evidence>
<dbReference type="RefSeq" id="WP_084663402.1">
    <property type="nucleotide sequence ID" value="NZ_LT838272.1"/>
</dbReference>
<dbReference type="InterPro" id="IPR050073">
    <property type="entry name" value="2-IPM_HCS-like"/>
</dbReference>
<dbReference type="AlphaFoldDB" id="A0A1W1VCH5"/>
<dbReference type="Pfam" id="PF00682">
    <property type="entry name" value="HMGL-like"/>
    <property type="match status" value="1"/>
</dbReference>
<evidence type="ECO:0000313" key="14">
    <source>
        <dbReference type="EMBL" id="SMB90751.1"/>
    </source>
</evidence>
<evidence type="ECO:0000256" key="12">
    <source>
        <dbReference type="HAMAP-Rule" id="MF_01025"/>
    </source>
</evidence>
<evidence type="ECO:0000256" key="1">
    <source>
        <dbReference type="ARBA" id="ARBA00004689"/>
    </source>
</evidence>
<dbReference type="EC" id="2.3.3.13" evidence="3 12"/>
<gene>
    <name evidence="12" type="primary">leuA</name>
    <name evidence="14" type="ORF">SAMN00808754_0328</name>
</gene>
<evidence type="ECO:0000313" key="15">
    <source>
        <dbReference type="Proteomes" id="UP000192569"/>
    </source>
</evidence>
<reference evidence="14 15" key="1">
    <citation type="submission" date="2017-04" db="EMBL/GenBank/DDBJ databases">
        <authorList>
            <person name="Afonso C.L."/>
            <person name="Miller P.J."/>
            <person name="Scott M.A."/>
            <person name="Spackman E."/>
            <person name="Goraichik I."/>
            <person name="Dimitrov K.M."/>
            <person name="Suarez D.L."/>
            <person name="Swayne D.E."/>
        </authorList>
    </citation>
    <scope>NUCLEOTIDE SEQUENCE [LARGE SCALE GENOMIC DNA]</scope>
    <source>
        <strain evidence="14 15">ToBE</strain>
    </source>
</reference>
<comment type="similarity">
    <text evidence="2 12">Belongs to the alpha-IPM synthase/homocitrate synthase family. LeuA type 1 subfamily.</text>
</comment>
<dbReference type="GO" id="GO:0003852">
    <property type="term" value="F:2-isopropylmalate synthase activity"/>
    <property type="evidence" value="ECO:0007669"/>
    <property type="project" value="UniProtKB-UniRule"/>
</dbReference>
<dbReference type="InterPro" id="IPR036230">
    <property type="entry name" value="LeuA_allosteric_dom_sf"/>
</dbReference>
<dbReference type="InterPro" id="IPR013709">
    <property type="entry name" value="2-isopropylmalate_synth_dimer"/>
</dbReference>
<protein>
    <recommendedName>
        <fullName evidence="4 12">2-isopropylmalate synthase</fullName>
        <ecNumber evidence="3 12">2.3.3.13</ecNumber>
    </recommendedName>
    <alternativeName>
        <fullName evidence="12">Alpha-IPM synthase</fullName>
    </alternativeName>
    <alternativeName>
        <fullName evidence="12">Alpha-isopropylmalate synthase</fullName>
    </alternativeName>
</protein>
<keyword evidence="15" id="KW-1185">Reference proteome</keyword>
<evidence type="ECO:0000256" key="8">
    <source>
        <dbReference type="ARBA" id="ARBA00022679"/>
    </source>
</evidence>
<dbReference type="FunFam" id="3.20.20.70:FF:000010">
    <property type="entry name" value="2-isopropylmalate synthase"/>
    <property type="match status" value="1"/>
</dbReference>
<dbReference type="InterPro" id="IPR005671">
    <property type="entry name" value="LeuA_bact_synth"/>
</dbReference>
<evidence type="ECO:0000256" key="10">
    <source>
        <dbReference type="ARBA" id="ARBA00023211"/>
    </source>
</evidence>
<dbReference type="CDD" id="cd07940">
    <property type="entry name" value="DRE_TIM_IPMS"/>
    <property type="match status" value="1"/>
</dbReference>
<organism evidence="14 15">
    <name type="scientific">Thermanaeromonas toyohensis ToBE</name>
    <dbReference type="NCBI Taxonomy" id="698762"/>
    <lineage>
        <taxon>Bacteria</taxon>
        <taxon>Bacillati</taxon>
        <taxon>Bacillota</taxon>
        <taxon>Clostridia</taxon>
        <taxon>Neomoorellales</taxon>
        <taxon>Neomoorellaceae</taxon>
        <taxon>Thermanaeromonas</taxon>
    </lineage>
</organism>
<dbReference type="InterPro" id="IPR054691">
    <property type="entry name" value="LeuA/HCS_post-cat"/>
</dbReference>
<feature type="binding site" evidence="12">
    <location>
        <position position="17"/>
    </location>
    <ligand>
        <name>Mn(2+)</name>
        <dbReference type="ChEBI" id="CHEBI:29035"/>
    </ligand>
</feature>
<dbReference type="SUPFAM" id="SSF110921">
    <property type="entry name" value="2-isopropylmalate synthase LeuA, allosteric (dimerisation) domain"/>
    <property type="match status" value="1"/>
</dbReference>
<dbReference type="Pfam" id="PF08502">
    <property type="entry name" value="LeuA_dimer"/>
    <property type="match status" value="1"/>
</dbReference>
<dbReference type="NCBIfam" id="TIGR00973">
    <property type="entry name" value="leuA_bact"/>
    <property type="match status" value="1"/>
</dbReference>
<dbReference type="SMART" id="SM00917">
    <property type="entry name" value="LeuA_dimer"/>
    <property type="match status" value="1"/>
</dbReference>
<evidence type="ECO:0000256" key="11">
    <source>
        <dbReference type="ARBA" id="ARBA00023304"/>
    </source>
</evidence>